<reference evidence="1" key="1">
    <citation type="submission" date="2021-06" db="EMBL/GenBank/DDBJ databases">
        <authorList>
            <person name="Kallberg Y."/>
            <person name="Tangrot J."/>
            <person name="Rosling A."/>
        </authorList>
    </citation>
    <scope>NUCLEOTIDE SEQUENCE</scope>
    <source>
        <strain evidence="1">AU212A</strain>
    </source>
</reference>
<comment type="caution">
    <text evidence="1">The sequence shown here is derived from an EMBL/GenBank/DDBJ whole genome shotgun (WGS) entry which is preliminary data.</text>
</comment>
<accession>A0ACA9K1M9</accession>
<dbReference type="Proteomes" id="UP000789860">
    <property type="component" value="Unassembled WGS sequence"/>
</dbReference>
<name>A0ACA9K1M9_9GLOM</name>
<dbReference type="EMBL" id="CAJVPM010000585">
    <property type="protein sequence ID" value="CAG8447501.1"/>
    <property type="molecule type" value="Genomic_DNA"/>
</dbReference>
<feature type="non-terminal residue" evidence="1">
    <location>
        <position position="1"/>
    </location>
</feature>
<proteinExistence type="predicted"/>
<evidence type="ECO:0000313" key="2">
    <source>
        <dbReference type="Proteomes" id="UP000789860"/>
    </source>
</evidence>
<organism evidence="1 2">
    <name type="scientific">Scutellospora calospora</name>
    <dbReference type="NCBI Taxonomy" id="85575"/>
    <lineage>
        <taxon>Eukaryota</taxon>
        <taxon>Fungi</taxon>
        <taxon>Fungi incertae sedis</taxon>
        <taxon>Mucoromycota</taxon>
        <taxon>Glomeromycotina</taxon>
        <taxon>Glomeromycetes</taxon>
        <taxon>Diversisporales</taxon>
        <taxon>Gigasporaceae</taxon>
        <taxon>Scutellospora</taxon>
    </lineage>
</organism>
<evidence type="ECO:0000313" key="1">
    <source>
        <dbReference type="EMBL" id="CAG8447501.1"/>
    </source>
</evidence>
<sequence>QVEGKLQIKDLIDLTNPIIIEDCRVDDLEDNNNNIESHENLYFDVDNIVKEAFEASEQ</sequence>
<keyword evidence="2" id="KW-1185">Reference proteome</keyword>
<protein>
    <submittedName>
        <fullName evidence="1">1250_t:CDS:1</fullName>
    </submittedName>
</protein>
<gene>
    <name evidence="1" type="ORF">SCALOS_LOCUS1014</name>
</gene>